<evidence type="ECO:0000256" key="2">
    <source>
        <dbReference type="ARBA" id="ARBA00023082"/>
    </source>
</evidence>
<dbReference type="Pfam" id="PF04539">
    <property type="entry name" value="Sigma70_r3"/>
    <property type="match status" value="1"/>
</dbReference>
<evidence type="ECO:0000256" key="4">
    <source>
        <dbReference type="ARBA" id="ARBA00023163"/>
    </source>
</evidence>
<sequence length="246" mass="27989">MYRAKRGIRSYQKSSSSNEELEKARQHRALVEEYGSLVRKVAQRILRRLPPYIRGLELEDLVSVGVMGLLDAHERFDPSEGKPFGTFAEFRIKGAILDSLRKHDFFPRRLRQKANKLQKAEKKLESNLGRAPEPAELAAEMEMDLQELQELRGKVAPYSFVDEADVSFSLTAPTPDPFRLVNYKETREQLVDCLKGLSERKQLVLDLYFNKELTLAEIGDILDLTPGRVSQLKSAAIKELRGVMAG</sequence>
<dbReference type="InterPro" id="IPR012845">
    <property type="entry name" value="RNA_pol_sigma_FliA_WhiG"/>
</dbReference>
<dbReference type="Gene3D" id="1.20.140.160">
    <property type="match status" value="1"/>
</dbReference>
<evidence type="ECO:0000256" key="1">
    <source>
        <dbReference type="ARBA" id="ARBA00023015"/>
    </source>
</evidence>
<feature type="domain" description="RNA polymerase sigma-70 region 4" evidence="8">
    <location>
        <begin position="193"/>
        <end position="241"/>
    </location>
</feature>
<accession>A0A4Y6PSP9</accession>
<evidence type="ECO:0000313" key="9">
    <source>
        <dbReference type="EMBL" id="QDG51356.1"/>
    </source>
</evidence>
<dbReference type="InterPro" id="IPR000943">
    <property type="entry name" value="RNA_pol_sigma70"/>
</dbReference>
<evidence type="ECO:0000313" key="10">
    <source>
        <dbReference type="Proteomes" id="UP000315995"/>
    </source>
</evidence>
<dbReference type="PANTHER" id="PTHR30385">
    <property type="entry name" value="SIGMA FACTOR F FLAGELLAR"/>
    <property type="match status" value="1"/>
</dbReference>
<dbReference type="GO" id="GO:0003677">
    <property type="term" value="F:DNA binding"/>
    <property type="evidence" value="ECO:0007669"/>
    <property type="project" value="UniProtKB-KW"/>
</dbReference>
<feature type="domain" description="RNA polymerase sigma-70 region 2" evidence="7">
    <location>
        <begin position="30"/>
        <end position="104"/>
    </location>
</feature>
<dbReference type="Gene3D" id="1.10.1740.10">
    <property type="match status" value="1"/>
</dbReference>
<keyword evidence="1" id="KW-0805">Transcription regulation</keyword>
<dbReference type="PRINTS" id="PR00046">
    <property type="entry name" value="SIGMA70FCT"/>
</dbReference>
<name>A0A4Y6PSP9_PERCE</name>
<evidence type="ECO:0000259" key="6">
    <source>
        <dbReference type="Pfam" id="PF04539"/>
    </source>
</evidence>
<dbReference type="RefSeq" id="WP_141197839.1">
    <property type="nucleotide sequence ID" value="NZ_CP041186.1"/>
</dbReference>
<dbReference type="InterPro" id="IPR013324">
    <property type="entry name" value="RNA_pol_sigma_r3/r4-like"/>
</dbReference>
<dbReference type="InterPro" id="IPR013325">
    <property type="entry name" value="RNA_pol_sigma_r2"/>
</dbReference>
<dbReference type="CDD" id="cd06171">
    <property type="entry name" value="Sigma70_r4"/>
    <property type="match status" value="1"/>
</dbReference>
<dbReference type="NCBIfam" id="TIGR02937">
    <property type="entry name" value="sigma70-ECF"/>
    <property type="match status" value="1"/>
</dbReference>
<dbReference type="InterPro" id="IPR007624">
    <property type="entry name" value="RNA_pol_sigma70_r3"/>
</dbReference>
<dbReference type="OrthoDB" id="9799825at2"/>
<gene>
    <name evidence="9" type="ORF">FIV42_11565</name>
</gene>
<dbReference type="NCBIfam" id="TIGR02479">
    <property type="entry name" value="FliA_WhiG"/>
    <property type="match status" value="1"/>
</dbReference>
<evidence type="ECO:0000259" key="7">
    <source>
        <dbReference type="Pfam" id="PF04542"/>
    </source>
</evidence>
<feature type="domain" description="RNA polymerase sigma-70 region 3" evidence="6">
    <location>
        <begin position="113"/>
        <end position="153"/>
    </location>
</feature>
<feature type="region of interest" description="Disordered" evidence="5">
    <location>
        <begin position="1"/>
        <end position="22"/>
    </location>
</feature>
<dbReference type="GO" id="GO:0016987">
    <property type="term" value="F:sigma factor activity"/>
    <property type="evidence" value="ECO:0007669"/>
    <property type="project" value="UniProtKB-KW"/>
</dbReference>
<keyword evidence="2" id="KW-0731">Sigma factor</keyword>
<dbReference type="SUPFAM" id="SSF88659">
    <property type="entry name" value="Sigma3 and sigma4 domains of RNA polymerase sigma factors"/>
    <property type="match status" value="2"/>
</dbReference>
<dbReference type="SUPFAM" id="SSF88946">
    <property type="entry name" value="Sigma2 domain of RNA polymerase sigma factors"/>
    <property type="match status" value="1"/>
</dbReference>
<evidence type="ECO:0000256" key="3">
    <source>
        <dbReference type="ARBA" id="ARBA00023125"/>
    </source>
</evidence>
<dbReference type="Pfam" id="PF04542">
    <property type="entry name" value="Sigma70_r2"/>
    <property type="match status" value="1"/>
</dbReference>
<dbReference type="InterPro" id="IPR007627">
    <property type="entry name" value="RNA_pol_sigma70_r2"/>
</dbReference>
<dbReference type="Pfam" id="PF04545">
    <property type="entry name" value="Sigma70_r4"/>
    <property type="match status" value="1"/>
</dbReference>
<proteinExistence type="predicted"/>
<reference evidence="9 10" key="1">
    <citation type="submission" date="2019-06" db="EMBL/GenBank/DDBJ databases">
        <title>Persicimonas caeni gen. nov., sp. nov., a predatory bacterium isolated from solar saltern.</title>
        <authorList>
            <person name="Wang S."/>
        </authorList>
    </citation>
    <scope>NUCLEOTIDE SEQUENCE [LARGE SCALE GENOMIC DNA]</scope>
    <source>
        <strain evidence="9 10">YN101</strain>
    </source>
</reference>
<dbReference type="Proteomes" id="UP000315995">
    <property type="component" value="Chromosome"/>
</dbReference>
<dbReference type="PANTHER" id="PTHR30385:SF7">
    <property type="entry name" value="RNA POLYMERASE SIGMA FACTOR FLIA"/>
    <property type="match status" value="1"/>
</dbReference>
<keyword evidence="10" id="KW-1185">Reference proteome</keyword>
<keyword evidence="3" id="KW-0238">DNA-binding</keyword>
<evidence type="ECO:0000256" key="5">
    <source>
        <dbReference type="SAM" id="MobiDB-lite"/>
    </source>
</evidence>
<protein>
    <submittedName>
        <fullName evidence="9">FliA/WhiG family RNA polymerase sigma factor</fullName>
    </submittedName>
</protein>
<dbReference type="AlphaFoldDB" id="A0A4Y6PSP9"/>
<keyword evidence="4" id="KW-0804">Transcription</keyword>
<dbReference type="GO" id="GO:0006352">
    <property type="term" value="P:DNA-templated transcription initiation"/>
    <property type="evidence" value="ECO:0007669"/>
    <property type="project" value="InterPro"/>
</dbReference>
<organism evidence="9 10">
    <name type="scientific">Persicimonas caeni</name>
    <dbReference type="NCBI Taxonomy" id="2292766"/>
    <lineage>
        <taxon>Bacteria</taxon>
        <taxon>Deltaproteobacteria</taxon>
        <taxon>Bradymonadales</taxon>
        <taxon>Bradymonadaceae</taxon>
        <taxon>Persicimonas</taxon>
    </lineage>
</organism>
<dbReference type="InterPro" id="IPR007630">
    <property type="entry name" value="RNA_pol_sigma70_r4"/>
</dbReference>
<dbReference type="GO" id="GO:0003899">
    <property type="term" value="F:DNA-directed RNA polymerase activity"/>
    <property type="evidence" value="ECO:0007669"/>
    <property type="project" value="InterPro"/>
</dbReference>
<dbReference type="InterPro" id="IPR014284">
    <property type="entry name" value="RNA_pol_sigma-70_dom"/>
</dbReference>
<evidence type="ECO:0000259" key="8">
    <source>
        <dbReference type="Pfam" id="PF04545"/>
    </source>
</evidence>
<accession>A0A5B8Y5P4</accession>
<dbReference type="EMBL" id="CP041186">
    <property type="protein sequence ID" value="QDG51356.1"/>
    <property type="molecule type" value="Genomic_DNA"/>
</dbReference>